<dbReference type="InterPro" id="IPR018733">
    <property type="entry name" value="DUF2274"/>
</dbReference>
<accession>A0A059FHW0</accession>
<dbReference type="AlphaFoldDB" id="A0A059FHW0"/>
<evidence type="ECO:0000313" key="1">
    <source>
        <dbReference type="EMBL" id="KCZ90202.1"/>
    </source>
</evidence>
<dbReference type="Proteomes" id="UP000024816">
    <property type="component" value="Unassembled WGS sequence"/>
</dbReference>
<dbReference type="PATRIC" id="fig|1280952.3.peg.643"/>
<dbReference type="OrthoDB" id="9803810at2"/>
<evidence type="ECO:0008006" key="3">
    <source>
        <dbReference type="Google" id="ProtNLM"/>
    </source>
</evidence>
<keyword evidence="2" id="KW-1185">Reference proteome</keyword>
<evidence type="ECO:0000313" key="2">
    <source>
        <dbReference type="Proteomes" id="UP000024816"/>
    </source>
</evidence>
<name>A0A059FHW0_9PROT</name>
<sequence>MSKTSLKIGPLPDRTPQKLTVQIDPSLVAELEDYSQVHSQLHGEEVNIAVLVPHMLEAFLASDAGFRKARKVLKASQKG</sequence>
<reference evidence="1 2" key="1">
    <citation type="journal article" date="2014" name="Antonie Van Leeuwenhoek">
        <title>Hyphomonas beringensis sp. nov. and Hyphomonas chukchiensis sp. nov., isolated from surface seawater of the Bering Sea and Chukchi Sea.</title>
        <authorList>
            <person name="Li C."/>
            <person name="Lai Q."/>
            <person name="Li G."/>
            <person name="Dong C."/>
            <person name="Wang J."/>
            <person name="Liao Y."/>
            <person name="Shao Z."/>
        </authorList>
    </citation>
    <scope>NUCLEOTIDE SEQUENCE [LARGE SCALE GENOMIC DNA]</scope>
    <source>
        <strain evidence="1 2">VP2</strain>
    </source>
</reference>
<dbReference type="Pfam" id="PF10038">
    <property type="entry name" value="DUF2274"/>
    <property type="match status" value="1"/>
</dbReference>
<dbReference type="STRING" id="1280952.HJA_03206"/>
<gene>
    <name evidence="1" type="ORF">HJA_03206</name>
</gene>
<comment type="caution">
    <text evidence="1">The sequence shown here is derived from an EMBL/GenBank/DDBJ whole genome shotgun (WGS) entry which is preliminary data.</text>
</comment>
<organism evidence="1 2">
    <name type="scientific">Hyphomonas jannaschiana VP2</name>
    <dbReference type="NCBI Taxonomy" id="1280952"/>
    <lineage>
        <taxon>Bacteria</taxon>
        <taxon>Pseudomonadati</taxon>
        <taxon>Pseudomonadota</taxon>
        <taxon>Alphaproteobacteria</taxon>
        <taxon>Hyphomonadales</taxon>
        <taxon>Hyphomonadaceae</taxon>
        <taxon>Hyphomonas</taxon>
    </lineage>
</organism>
<dbReference type="RefSeq" id="WP_035578202.1">
    <property type="nucleotide sequence ID" value="NZ_ARYJ01000002.1"/>
</dbReference>
<dbReference type="EMBL" id="ARYJ01000002">
    <property type="protein sequence ID" value="KCZ90202.1"/>
    <property type="molecule type" value="Genomic_DNA"/>
</dbReference>
<proteinExistence type="predicted"/>
<protein>
    <recommendedName>
        <fullName evidence="3">DUF2274 domain-containing protein</fullName>
    </recommendedName>
</protein>
<dbReference type="eggNOG" id="COG5639">
    <property type="taxonomic scope" value="Bacteria"/>
</dbReference>